<dbReference type="GO" id="GO:0003677">
    <property type="term" value="F:DNA binding"/>
    <property type="evidence" value="ECO:0007669"/>
    <property type="project" value="UniProtKB-KW"/>
</dbReference>
<gene>
    <name evidence="5" type="ORF">E5083_12415</name>
</gene>
<dbReference type="SMART" id="SM00421">
    <property type="entry name" value="HTH_LUXR"/>
    <property type="match status" value="1"/>
</dbReference>
<dbReference type="InterPro" id="IPR036388">
    <property type="entry name" value="WH-like_DNA-bd_sf"/>
</dbReference>
<dbReference type="SMART" id="SM00028">
    <property type="entry name" value="TPR"/>
    <property type="match status" value="3"/>
</dbReference>
<dbReference type="InterPro" id="IPR011990">
    <property type="entry name" value="TPR-like_helical_dom_sf"/>
</dbReference>
<dbReference type="PRINTS" id="PR00038">
    <property type="entry name" value="HTHLUXR"/>
</dbReference>
<evidence type="ECO:0000256" key="3">
    <source>
        <dbReference type="ARBA" id="ARBA00023163"/>
    </source>
</evidence>
<dbReference type="Proteomes" id="UP000298159">
    <property type="component" value="Unassembled WGS sequence"/>
</dbReference>
<dbReference type="Gene3D" id="1.10.10.10">
    <property type="entry name" value="Winged helix-like DNA-binding domain superfamily/Winged helix DNA-binding domain"/>
    <property type="match status" value="1"/>
</dbReference>
<evidence type="ECO:0000313" key="5">
    <source>
        <dbReference type="EMBL" id="TGN78000.1"/>
    </source>
</evidence>
<dbReference type="Pfam" id="PF00196">
    <property type="entry name" value="GerE"/>
    <property type="match status" value="1"/>
</dbReference>
<dbReference type="SUPFAM" id="SSF48452">
    <property type="entry name" value="TPR-like"/>
    <property type="match status" value="1"/>
</dbReference>
<dbReference type="PROSITE" id="PS00622">
    <property type="entry name" value="HTH_LUXR_1"/>
    <property type="match status" value="1"/>
</dbReference>
<dbReference type="InterPro" id="IPR000792">
    <property type="entry name" value="Tscrpt_reg_LuxR_C"/>
</dbReference>
<dbReference type="AlphaFoldDB" id="A0A4Z1D6L0"/>
<evidence type="ECO:0000313" key="6">
    <source>
        <dbReference type="Proteomes" id="UP000298159"/>
    </source>
</evidence>
<keyword evidence="6" id="KW-1185">Reference proteome</keyword>
<dbReference type="CDD" id="cd06170">
    <property type="entry name" value="LuxR_C_like"/>
    <property type="match status" value="1"/>
</dbReference>
<feature type="domain" description="HTH luxR-type" evidence="4">
    <location>
        <begin position="873"/>
        <end position="938"/>
    </location>
</feature>
<dbReference type="PANTHER" id="PTHR44688:SF16">
    <property type="entry name" value="DNA-BINDING TRANSCRIPTIONAL ACTIVATOR DEVR_DOSR"/>
    <property type="match status" value="1"/>
</dbReference>
<dbReference type="GeneID" id="95448401"/>
<dbReference type="InterPro" id="IPR016032">
    <property type="entry name" value="Sig_transdc_resp-reg_C-effctor"/>
</dbReference>
<name>A0A4Z1D6L0_9ACTN</name>
<dbReference type="Gene3D" id="1.25.40.10">
    <property type="entry name" value="Tetratricopeptide repeat domain"/>
    <property type="match status" value="1"/>
</dbReference>
<dbReference type="InterPro" id="IPR041664">
    <property type="entry name" value="AAA_16"/>
</dbReference>
<evidence type="ECO:0000256" key="2">
    <source>
        <dbReference type="ARBA" id="ARBA00023125"/>
    </source>
</evidence>
<reference evidence="5 6" key="1">
    <citation type="submission" date="2019-04" db="EMBL/GenBank/DDBJ databases">
        <title>Streptomyces sp. nov. Bv016 isolated from bark of Buahinia variegata.</title>
        <authorList>
            <person name="Kanchanasin P."/>
            <person name="Tanasupawat S."/>
            <person name="Yuki M."/>
            <person name="Kudo T."/>
        </authorList>
    </citation>
    <scope>NUCLEOTIDE SEQUENCE [LARGE SCALE GENOMIC DNA]</scope>
    <source>
        <strain evidence="5 6">Bv016</strain>
    </source>
</reference>
<dbReference type="Pfam" id="PF13191">
    <property type="entry name" value="AAA_16"/>
    <property type="match status" value="1"/>
</dbReference>
<keyword evidence="2" id="KW-0238">DNA-binding</keyword>
<dbReference type="SUPFAM" id="SSF52540">
    <property type="entry name" value="P-loop containing nucleoside triphosphate hydrolases"/>
    <property type="match status" value="1"/>
</dbReference>
<dbReference type="EMBL" id="SRRT01000003">
    <property type="protein sequence ID" value="TGN78000.1"/>
    <property type="molecule type" value="Genomic_DNA"/>
</dbReference>
<dbReference type="InterPro" id="IPR027417">
    <property type="entry name" value="P-loop_NTPase"/>
</dbReference>
<evidence type="ECO:0000259" key="4">
    <source>
        <dbReference type="PROSITE" id="PS50043"/>
    </source>
</evidence>
<proteinExistence type="predicted"/>
<keyword evidence="3" id="KW-0804">Transcription</keyword>
<protein>
    <submittedName>
        <fullName evidence="5">Helix-turn-helix transcriptional regulator</fullName>
    </submittedName>
</protein>
<dbReference type="PROSITE" id="PS50043">
    <property type="entry name" value="HTH_LUXR_2"/>
    <property type="match status" value="1"/>
</dbReference>
<dbReference type="GO" id="GO:0006355">
    <property type="term" value="P:regulation of DNA-templated transcription"/>
    <property type="evidence" value="ECO:0007669"/>
    <property type="project" value="InterPro"/>
</dbReference>
<dbReference type="PANTHER" id="PTHR44688">
    <property type="entry name" value="DNA-BINDING TRANSCRIPTIONAL ACTIVATOR DEVR_DOSR"/>
    <property type="match status" value="1"/>
</dbReference>
<accession>A0A4Z1D6L0</accession>
<sequence>MATTDTPRAASVRCGESLRLLQALQRARDGHGGVVELHGDPGSGKTRLLTQLTAAARHQGVRVLDGRCYPAERDAFCVFTRALGDLVTSQRLARLSPAHAELVRAGLCARRNRTDPPPQPLPLSQAVHALLADAADGGLLLVLDDFHWADPKSLEFADHLVRWPLRAPLLIVIAHRPRQAGPALLSTLAYGAEQGRVTRVGLGPISPEQAARLLNVRPDTGWLRSAYPESQGNILNLLVLGESAPLRPSLTADLVTGRLAPLTAELELPNPVERLLAESAAVLGDRFTREELAHVSELPYDEVCAAVTGLVRLDILRPLPHSATQFVFRHPVLRELVRERTDHCRRRGAHRRALTVLNRRAAPAAERAVHIELSAHTFTPEDLETLARAGKEAALSAPEDAVRWLLLALRGLASDDGPPGRLLGLIPPLARALQALRTTGHLDDNEALRHLLTQDAGIPPDQAHHAAIRVCVLVECLHGRFAEADALLRSELTRAGSAADADLRARLTIFRGIVSSLCNDGELASLASAALRLARSGGREATLAGALSLHALAELTAGRTARSVTAYDAAVRQLDKLPNAEMRPHPEYLALLGWCALLLGRPQEAESRYTRGIAVSTGRSPDILLPALLSGLAEAQLRQGRLNSARRFAADAADLAGHLGADRLRAYAMAQEALCVTYAEPPGSSRASARTEEALRALHHWNDTWHSLAVLTVAESLLLQGSQERCLGLLLDLGAPDLGTLSPPLRPRAYELLALASVSSGTRAALWAERAHRVMKVCPLPHTRAYALLARGHVLTQQNEPAAAITAYRKAERLFDGAQLRLQSLRAAVGTARTASSGARPEEAEGLWTAARELADHWHVPLFAQLPPGSPQEGPDLAPLTRRELEVARLVGAGRRTREVAETLRVSPRTIEVHLSRIYRKLEIGSRAELARLMAVRISTDARTQAS</sequence>
<keyword evidence="1" id="KW-0805">Transcription regulation</keyword>
<dbReference type="SUPFAM" id="SSF46894">
    <property type="entry name" value="C-terminal effector domain of the bipartite response regulators"/>
    <property type="match status" value="1"/>
</dbReference>
<evidence type="ECO:0000256" key="1">
    <source>
        <dbReference type="ARBA" id="ARBA00023015"/>
    </source>
</evidence>
<comment type="caution">
    <text evidence="5">The sequence shown here is derived from an EMBL/GenBank/DDBJ whole genome shotgun (WGS) entry which is preliminary data.</text>
</comment>
<organism evidence="5 6">
    <name type="scientific">Streptomyces bauhiniae</name>
    <dbReference type="NCBI Taxonomy" id="2340725"/>
    <lineage>
        <taxon>Bacteria</taxon>
        <taxon>Bacillati</taxon>
        <taxon>Actinomycetota</taxon>
        <taxon>Actinomycetes</taxon>
        <taxon>Kitasatosporales</taxon>
        <taxon>Streptomycetaceae</taxon>
        <taxon>Streptomyces</taxon>
    </lineage>
</organism>
<dbReference type="RefSeq" id="WP_135785699.1">
    <property type="nucleotide sequence ID" value="NZ_SRRT01000003.1"/>
</dbReference>
<dbReference type="InterPro" id="IPR019734">
    <property type="entry name" value="TPR_rpt"/>
</dbReference>